<dbReference type="InterPro" id="IPR013830">
    <property type="entry name" value="SGNH_hydro"/>
</dbReference>
<evidence type="ECO:0000313" key="3">
    <source>
        <dbReference type="EMBL" id="NIJ54285.1"/>
    </source>
</evidence>
<sequence>MLLFKVYGVMKASTSLLALMLLLGNCNNHPSPSKQGNGDKSGASYLALGDSYTIGESVPQEQRWPVLLADALNKSGKPVQSPYIIARSGWTTRDLLNAIQNYTPEKPYDMVSLLIGVNNQYRGRSLEEFRTEFHELLIKSIGYAGGEKENVFVLSIPDWGVTPYGTANRESIAKEINNFNSVAKEECKKEKILFIDITPISRTALNDPSMIASDNLHFSGKMYQLWVNEALGLVKSKI</sequence>
<dbReference type="EMBL" id="JAASQJ010000003">
    <property type="protein sequence ID" value="NIJ54285.1"/>
    <property type="molecule type" value="Genomic_DNA"/>
</dbReference>
<dbReference type="InterPro" id="IPR036514">
    <property type="entry name" value="SGNH_hydro_sf"/>
</dbReference>
<organism evidence="3 4">
    <name type="scientific">Dyadobacter arcticus</name>
    <dbReference type="NCBI Taxonomy" id="1078754"/>
    <lineage>
        <taxon>Bacteria</taxon>
        <taxon>Pseudomonadati</taxon>
        <taxon>Bacteroidota</taxon>
        <taxon>Cytophagia</taxon>
        <taxon>Cytophagales</taxon>
        <taxon>Spirosomataceae</taxon>
        <taxon>Dyadobacter</taxon>
    </lineage>
</organism>
<protein>
    <submittedName>
        <fullName evidence="3">Lysophospholipase L1-like esterase</fullName>
    </submittedName>
</protein>
<comment type="caution">
    <text evidence="3">The sequence shown here is derived from an EMBL/GenBank/DDBJ whole genome shotgun (WGS) entry which is preliminary data.</text>
</comment>
<name>A0ABX0URC9_9BACT</name>
<reference evidence="3 4" key="1">
    <citation type="submission" date="2020-03" db="EMBL/GenBank/DDBJ databases">
        <title>Genomic Encyclopedia of Type Strains, Phase IV (KMG-IV): sequencing the most valuable type-strain genomes for metagenomic binning, comparative biology and taxonomic classification.</title>
        <authorList>
            <person name="Goeker M."/>
        </authorList>
    </citation>
    <scope>NUCLEOTIDE SEQUENCE [LARGE SCALE GENOMIC DNA]</scope>
    <source>
        <strain evidence="3 4">DSM 102865</strain>
    </source>
</reference>
<keyword evidence="4" id="KW-1185">Reference proteome</keyword>
<gene>
    <name evidence="3" type="ORF">FHS68_003467</name>
</gene>
<dbReference type="Proteomes" id="UP001179181">
    <property type="component" value="Unassembled WGS sequence"/>
</dbReference>
<keyword evidence="1" id="KW-0732">Signal</keyword>
<evidence type="ECO:0000259" key="2">
    <source>
        <dbReference type="Pfam" id="PF13472"/>
    </source>
</evidence>
<feature type="signal peptide" evidence="1">
    <location>
        <begin position="1"/>
        <end position="18"/>
    </location>
</feature>
<dbReference type="SUPFAM" id="SSF52266">
    <property type="entry name" value="SGNH hydrolase"/>
    <property type="match status" value="1"/>
</dbReference>
<dbReference type="Pfam" id="PF13472">
    <property type="entry name" value="Lipase_GDSL_2"/>
    <property type="match status" value="1"/>
</dbReference>
<dbReference type="Gene3D" id="3.40.50.1110">
    <property type="entry name" value="SGNH hydrolase"/>
    <property type="match status" value="1"/>
</dbReference>
<feature type="domain" description="SGNH hydrolase-type esterase" evidence="2">
    <location>
        <begin position="47"/>
        <end position="225"/>
    </location>
</feature>
<feature type="chain" id="PRO_5047543971" evidence="1">
    <location>
        <begin position="19"/>
        <end position="238"/>
    </location>
</feature>
<accession>A0ABX0URC9</accession>
<evidence type="ECO:0000313" key="4">
    <source>
        <dbReference type="Proteomes" id="UP001179181"/>
    </source>
</evidence>
<dbReference type="RefSeq" id="WP_229211936.1">
    <property type="nucleotide sequence ID" value="NZ_JAASQJ010000003.1"/>
</dbReference>
<proteinExistence type="predicted"/>
<dbReference type="CDD" id="cd01832">
    <property type="entry name" value="SGNH_hydrolase_like_1"/>
    <property type="match status" value="1"/>
</dbReference>
<evidence type="ECO:0000256" key="1">
    <source>
        <dbReference type="SAM" id="SignalP"/>
    </source>
</evidence>